<dbReference type="RefSeq" id="WP_340931578.1">
    <property type="nucleotide sequence ID" value="NZ_CP150496.1"/>
</dbReference>
<feature type="domain" description="MAM" evidence="1">
    <location>
        <begin position="12"/>
        <end position="172"/>
    </location>
</feature>
<dbReference type="SUPFAM" id="SSF103647">
    <property type="entry name" value="TSP type-3 repeat"/>
    <property type="match status" value="1"/>
</dbReference>
<dbReference type="InterPro" id="IPR047589">
    <property type="entry name" value="DUF11_rpt"/>
</dbReference>
<keyword evidence="3" id="KW-1185">Reference proteome</keyword>
<organism evidence="2 3">
    <name type="scientific">Polaribacter marinaquae</name>
    <dbReference type="NCBI Taxonomy" id="1642819"/>
    <lineage>
        <taxon>Bacteria</taxon>
        <taxon>Pseudomonadati</taxon>
        <taxon>Bacteroidota</taxon>
        <taxon>Flavobacteriia</taxon>
        <taxon>Flavobacteriales</taxon>
        <taxon>Flavobacteriaceae</taxon>
    </lineage>
</organism>
<evidence type="ECO:0000259" key="1">
    <source>
        <dbReference type="PROSITE" id="PS50060"/>
    </source>
</evidence>
<dbReference type="Proteomes" id="UP001491088">
    <property type="component" value="Chromosome"/>
</dbReference>
<dbReference type="Pfam" id="PF00629">
    <property type="entry name" value="MAM"/>
    <property type="match status" value="1"/>
</dbReference>
<dbReference type="EMBL" id="CP150496">
    <property type="protein sequence ID" value="WYW54518.1"/>
    <property type="molecule type" value="Genomic_DNA"/>
</dbReference>
<dbReference type="InterPro" id="IPR000998">
    <property type="entry name" value="MAM_dom"/>
</dbReference>
<proteinExistence type="predicted"/>
<dbReference type="InterPro" id="IPR013320">
    <property type="entry name" value="ConA-like_dom_sf"/>
</dbReference>
<dbReference type="Pfam" id="PF01345">
    <property type="entry name" value="DUF11"/>
    <property type="match status" value="1"/>
</dbReference>
<dbReference type="SMART" id="SM00137">
    <property type="entry name" value="MAM"/>
    <property type="match status" value="1"/>
</dbReference>
<reference evidence="2 3" key="1">
    <citation type="submission" date="2024-03" db="EMBL/GenBank/DDBJ databases">
        <authorList>
            <person name="Cao K."/>
        </authorList>
    </citation>
    <scope>NUCLEOTIDE SEQUENCE [LARGE SCALE GENOMIC DNA]</scope>
    <source>
        <strain evidence="2 3">MCCC 1K00696</strain>
    </source>
</reference>
<dbReference type="PROSITE" id="PS00018">
    <property type="entry name" value="EF_HAND_1"/>
    <property type="match status" value="1"/>
</dbReference>
<protein>
    <recommendedName>
        <fullName evidence="1">MAM domain-containing protein</fullName>
    </recommendedName>
</protein>
<dbReference type="InterPro" id="IPR051560">
    <property type="entry name" value="MAM_domain-containing"/>
</dbReference>
<dbReference type="Gene3D" id="2.60.120.200">
    <property type="match status" value="1"/>
</dbReference>
<dbReference type="NCBIfam" id="TIGR01451">
    <property type="entry name" value="B_ant_repeat"/>
    <property type="match status" value="1"/>
</dbReference>
<sequence>MFTLIVVQKTYAQDSFENSLDGWENVTGDDFDWTNLSGLTLTNATGPTTGSAGSFYMYIETSFPRAVGERAWFQKTFDFTERASPQMSFNHHLFGSTIGTLNVLVSANGGAFTNVYSISGNQGDVWRLKIIDLSAYAGQNVTIRFEGIVGPNFEGIVGTNFTGDLAIDNVNVISYDKEDDIDNDGIADKDDLDSDNDGILNTAEGSCTLTQSGVWAMSGQTASYNFGNGVIANVVVTNNTATDNFTTGAFNNLTAWDQDLAGDASLQGVFNWNSVMTVTYVDTNGDPVYVKNPTINFDRVGGSEGTTQNSAVINLLNGLTWRKLAGTDDFLATSTSVKDDGATLQQSATYSAESSQNDIDGTAAGTVEIDGLVSTFTVNFTQLGPAGAGGDGIEFILFACKATDSDNDGIPNYLDFDSDNDGCTDANEAYFGSIDKADIDNDGFYGSGTPTSDAQGRVSGASYGSLNPYYVNAAVVACNDNDNDGVPDNVDIDDDNDGILDADEIGNCGKTGIWTDLGNGVWESSMSADLKVRVTMENFTTYWDAAGFPQNGPFDPTCANFDSDYGPLQGEDGLQVLVGFQPAQPAVLNTNFIVEYIDTAGNPVKIENPKMHWAGVGGTNGNDLNTSEWTLQADNTARLLSTFNGFEMVNNGKTFRRADAGTDNGQGAPDCAGGEGAGSISINGVVSSYTFNIVQFNSTGAVDFTAGDGIDFIFEGCKLIDTDNDGIPDKFDTDSDNDGCPDAIEGAATLTLDKLSTLTGGSVGGSSQNLGANVDASGSPIVSGQGATGFTQASTNDVKDANVSLACAIDLNITKKVDKPILKIGETVIFTLVLTNSGPQPATNVQVRDLLPAGLTYNAASSVIATNTTYNPTTGIWDLSSLTIGVNDSVELKIAATINTLGVIITNNTEIFSTSETDKDSTPNSNN</sequence>
<dbReference type="InterPro" id="IPR028974">
    <property type="entry name" value="TSP_type-3_rpt"/>
</dbReference>
<name>A0ABZ2TN40_9FLAO</name>
<dbReference type="InterPro" id="IPR018247">
    <property type="entry name" value="EF_Hand_1_Ca_BS"/>
</dbReference>
<dbReference type="PANTHER" id="PTHR23282:SF101">
    <property type="entry name" value="MAM DOMAIN-CONTAINING PROTEIN"/>
    <property type="match status" value="1"/>
</dbReference>
<dbReference type="PANTHER" id="PTHR23282">
    <property type="entry name" value="APICAL ENDOSOMAL GLYCOPROTEIN PRECURSOR"/>
    <property type="match status" value="1"/>
</dbReference>
<dbReference type="PROSITE" id="PS50060">
    <property type="entry name" value="MAM_2"/>
    <property type="match status" value="1"/>
</dbReference>
<dbReference type="Gene3D" id="2.60.40.3080">
    <property type="match status" value="1"/>
</dbReference>
<accession>A0ABZ2TN40</accession>
<dbReference type="CDD" id="cd06263">
    <property type="entry name" value="MAM"/>
    <property type="match status" value="1"/>
</dbReference>
<dbReference type="InterPro" id="IPR001434">
    <property type="entry name" value="OmcB-like_DUF11"/>
</dbReference>
<evidence type="ECO:0000313" key="3">
    <source>
        <dbReference type="Proteomes" id="UP001491088"/>
    </source>
</evidence>
<gene>
    <name evidence="2" type="ORF">WG950_08245</name>
</gene>
<evidence type="ECO:0000313" key="2">
    <source>
        <dbReference type="EMBL" id="WYW54518.1"/>
    </source>
</evidence>
<dbReference type="SUPFAM" id="SSF49899">
    <property type="entry name" value="Concanavalin A-like lectins/glucanases"/>
    <property type="match status" value="1"/>
</dbReference>